<dbReference type="PANTHER" id="PTHR43201">
    <property type="entry name" value="ACYL-COA SYNTHETASE"/>
    <property type="match status" value="1"/>
</dbReference>
<comment type="caution">
    <text evidence="3">The sequence shown here is derived from an EMBL/GenBank/DDBJ whole genome shotgun (WGS) entry which is preliminary data.</text>
</comment>
<dbReference type="Gene3D" id="3.40.50.12780">
    <property type="entry name" value="N-terminal domain of ligase-like"/>
    <property type="match status" value="1"/>
</dbReference>
<dbReference type="PANTHER" id="PTHR43201:SF32">
    <property type="entry name" value="2-SUCCINYLBENZOATE--COA LIGASE, CHLOROPLASTIC_PEROXISOMAL"/>
    <property type="match status" value="1"/>
</dbReference>
<dbReference type="Gene3D" id="3.30.300.30">
    <property type="match status" value="1"/>
</dbReference>
<feature type="domain" description="AMP-dependent synthetase/ligase" evidence="2">
    <location>
        <begin position="325"/>
        <end position="542"/>
    </location>
</feature>
<reference evidence="3 4" key="1">
    <citation type="journal article" date="2018" name="Proc. Natl. Acad. Sci. U.S.A.">
        <title>Draft genome sequence of Camellia sinensis var. sinensis provides insights into the evolution of the tea genome and tea quality.</title>
        <authorList>
            <person name="Wei C."/>
            <person name="Yang H."/>
            <person name="Wang S."/>
            <person name="Zhao J."/>
            <person name="Liu C."/>
            <person name="Gao L."/>
            <person name="Xia E."/>
            <person name="Lu Y."/>
            <person name="Tai Y."/>
            <person name="She G."/>
            <person name="Sun J."/>
            <person name="Cao H."/>
            <person name="Tong W."/>
            <person name="Gao Q."/>
            <person name="Li Y."/>
            <person name="Deng W."/>
            <person name="Jiang X."/>
            <person name="Wang W."/>
            <person name="Chen Q."/>
            <person name="Zhang S."/>
            <person name="Li H."/>
            <person name="Wu J."/>
            <person name="Wang P."/>
            <person name="Li P."/>
            <person name="Shi C."/>
            <person name="Zheng F."/>
            <person name="Jian J."/>
            <person name="Huang B."/>
            <person name="Shan D."/>
            <person name="Shi M."/>
            <person name="Fang C."/>
            <person name="Yue Y."/>
            <person name="Li F."/>
            <person name="Li D."/>
            <person name="Wei S."/>
            <person name="Han B."/>
            <person name="Jiang C."/>
            <person name="Yin Y."/>
            <person name="Xia T."/>
            <person name="Zhang Z."/>
            <person name="Bennetzen J.L."/>
            <person name="Zhao S."/>
            <person name="Wan X."/>
        </authorList>
    </citation>
    <scope>NUCLEOTIDE SEQUENCE [LARGE SCALE GENOMIC DNA]</scope>
    <source>
        <strain evidence="4">cv. Shuchazao</strain>
        <tissue evidence="3">Leaf</tissue>
    </source>
</reference>
<evidence type="ECO:0000313" key="3">
    <source>
        <dbReference type="EMBL" id="THG04068.1"/>
    </source>
</evidence>
<sequence>MFRFGGPPYGSSEHAQWSGKHGGNTVKGRPGRRQEEKTGGRVEKGCRHYVQWDGGGGNRANREHQGLDDERGGGGDDGDFGLAVLDGELHAAFAPDVVNGYEDQLHEEAYESHHHESNRCTDRDLSEFFAIGLVASLDETNAVLRELPQWIEYRIQGIHYLCKEPVFNLKSSLLLLLFFSVGCDGDGDGGASDGPVMVGLCGSLLISVMRLGPFDLSQRRSKGSDFQRRRTSATLPRKLLHKRSPLSTESDIESNHVDATSVVVESVEQGLVGSEIHELDQGRDFREQFVSTHFEDTIERSRSSRSDYWVGNERQLNSLLEVERTTGRPKGVTIRHSALIVQSLAKIAIVNYGEDDVYLHTAPLCHIGGISSAMAMLMVGGCHVLIPKFEANSALKAIEQLHVTSFITVPAIMADIVSLIRMKETWKGKENVRKILNGGGGLSIELIKYVTIFFPRAKLLSAYGMTETCSSLTFMTLYDPTTDNSSHSFHVTCNIDSSLVHQPKGVCVGKAAPHVELRISSEDCSHVGRILTRGPHVMLGYWGQIPLEALSAGDDSWIDTGDVGWIDDFGNVWLVGRSKGRIKSGGENVYPEEVEAILSQHLGVSGIVVVGLPDARLTEVVVACLQIRDNWRWADSCSDHLAGKKDQTLSTQILRQFCRKMNLTG</sequence>
<dbReference type="Pfam" id="PF00501">
    <property type="entry name" value="AMP-binding"/>
    <property type="match status" value="1"/>
</dbReference>
<dbReference type="InterPro" id="IPR000873">
    <property type="entry name" value="AMP-dep_synth/lig_dom"/>
</dbReference>
<dbReference type="EMBL" id="SDRB02010817">
    <property type="protein sequence ID" value="THG04068.1"/>
    <property type="molecule type" value="Genomic_DNA"/>
</dbReference>
<feature type="region of interest" description="Disordered" evidence="1">
    <location>
        <begin position="1"/>
        <end position="77"/>
    </location>
</feature>
<protein>
    <recommendedName>
        <fullName evidence="2">AMP-dependent synthetase/ligase domain-containing protein</fullName>
    </recommendedName>
</protein>
<gene>
    <name evidence="3" type="ORF">TEA_022023</name>
</gene>
<keyword evidence="4" id="KW-1185">Reference proteome</keyword>
<dbReference type="GO" id="GO:0006631">
    <property type="term" value="P:fatty acid metabolic process"/>
    <property type="evidence" value="ECO:0007669"/>
    <property type="project" value="TreeGrafter"/>
</dbReference>
<organism evidence="3 4">
    <name type="scientific">Camellia sinensis var. sinensis</name>
    <name type="common">China tea</name>
    <dbReference type="NCBI Taxonomy" id="542762"/>
    <lineage>
        <taxon>Eukaryota</taxon>
        <taxon>Viridiplantae</taxon>
        <taxon>Streptophyta</taxon>
        <taxon>Embryophyta</taxon>
        <taxon>Tracheophyta</taxon>
        <taxon>Spermatophyta</taxon>
        <taxon>Magnoliopsida</taxon>
        <taxon>eudicotyledons</taxon>
        <taxon>Gunneridae</taxon>
        <taxon>Pentapetalae</taxon>
        <taxon>asterids</taxon>
        <taxon>Ericales</taxon>
        <taxon>Theaceae</taxon>
        <taxon>Camellia</taxon>
    </lineage>
</organism>
<evidence type="ECO:0000259" key="2">
    <source>
        <dbReference type="Pfam" id="PF00501"/>
    </source>
</evidence>
<evidence type="ECO:0000256" key="1">
    <source>
        <dbReference type="SAM" id="MobiDB-lite"/>
    </source>
</evidence>
<dbReference type="CDD" id="cd04433">
    <property type="entry name" value="AFD_class_I"/>
    <property type="match status" value="1"/>
</dbReference>
<feature type="compositionally biased region" description="Basic and acidic residues" evidence="1">
    <location>
        <begin position="60"/>
        <end position="74"/>
    </location>
</feature>
<dbReference type="InterPro" id="IPR042099">
    <property type="entry name" value="ANL_N_sf"/>
</dbReference>
<dbReference type="SUPFAM" id="SSF56801">
    <property type="entry name" value="Acetyl-CoA synthetase-like"/>
    <property type="match status" value="1"/>
</dbReference>
<dbReference type="STRING" id="542762.A0A4S4DM66"/>
<dbReference type="AlphaFoldDB" id="A0A4S4DM66"/>
<name>A0A4S4DM66_CAMSN</name>
<accession>A0A4S4DM66</accession>
<dbReference type="GO" id="GO:0031956">
    <property type="term" value="F:medium-chain fatty acid-CoA ligase activity"/>
    <property type="evidence" value="ECO:0007669"/>
    <property type="project" value="TreeGrafter"/>
</dbReference>
<dbReference type="Proteomes" id="UP000306102">
    <property type="component" value="Unassembled WGS sequence"/>
</dbReference>
<evidence type="ECO:0000313" key="4">
    <source>
        <dbReference type="Proteomes" id="UP000306102"/>
    </source>
</evidence>
<proteinExistence type="predicted"/>
<feature type="compositionally biased region" description="Basic and acidic residues" evidence="1">
    <location>
        <begin position="32"/>
        <end position="46"/>
    </location>
</feature>
<dbReference type="InterPro" id="IPR045851">
    <property type="entry name" value="AMP-bd_C_sf"/>
</dbReference>